<name>A0A1S1NFA5_9GAMM</name>
<reference evidence="1 2" key="1">
    <citation type="submission" date="2016-10" db="EMBL/GenBank/DDBJ databases">
        <title>Pseudoalteromonas amylolytica sp. nov., isolated from the surface seawater.</title>
        <authorList>
            <person name="Wu Y.-H."/>
            <person name="Cheng H."/>
            <person name="Jin X.-B."/>
            <person name="Wang C.-S."/>
            <person name="Xu X.-W."/>
        </authorList>
    </citation>
    <scope>NUCLEOTIDE SEQUENCE [LARGE SCALE GENOMIC DNA]</scope>
    <source>
        <strain evidence="1 2">JCM 12483</strain>
    </source>
</reference>
<dbReference type="AlphaFoldDB" id="A0A1S1NFA5"/>
<evidence type="ECO:0000313" key="1">
    <source>
        <dbReference type="EMBL" id="OHU97529.1"/>
    </source>
</evidence>
<dbReference type="EMBL" id="MNAN01000011">
    <property type="protein sequence ID" value="OHU97529.1"/>
    <property type="molecule type" value="Genomic_DNA"/>
</dbReference>
<comment type="caution">
    <text evidence="1">The sequence shown here is derived from an EMBL/GenBank/DDBJ whole genome shotgun (WGS) entry which is preliminary data.</text>
</comment>
<protein>
    <submittedName>
        <fullName evidence="1">Uncharacterized protein</fullName>
    </submittedName>
</protein>
<sequence length="124" mass="14155">MPPFHTEQFTYAKRTKGLKTIRVTKLRLLAIVDIDYHLDLIVDQALFENNFHLQFFCKYVSVIEIKKAHKGLFNVISTVTDMSNVASKIVSRLKVAVSRGVATNTLNLWLLACATRLFQGRETI</sequence>
<gene>
    <name evidence="1" type="ORF">BIW53_01840</name>
</gene>
<keyword evidence="2" id="KW-1185">Reference proteome</keyword>
<accession>A0A1S1NFA5</accession>
<organism evidence="1 2">
    <name type="scientific">Pseudoalteromonas byunsanensis</name>
    <dbReference type="NCBI Taxonomy" id="327939"/>
    <lineage>
        <taxon>Bacteria</taxon>
        <taxon>Pseudomonadati</taxon>
        <taxon>Pseudomonadota</taxon>
        <taxon>Gammaproteobacteria</taxon>
        <taxon>Alteromonadales</taxon>
        <taxon>Pseudoalteromonadaceae</taxon>
        <taxon>Pseudoalteromonas</taxon>
    </lineage>
</organism>
<proteinExistence type="predicted"/>
<evidence type="ECO:0000313" key="2">
    <source>
        <dbReference type="Proteomes" id="UP000180253"/>
    </source>
</evidence>
<dbReference type="Proteomes" id="UP000180253">
    <property type="component" value="Unassembled WGS sequence"/>
</dbReference>